<dbReference type="AlphaFoldDB" id="A0A6J6EWC2"/>
<sequence length="63" mass="7166">METYPTAVITDKGPARGMTVVDRRPYRDTVENERALPDARDVAVALKVDSERYAKLWLETITN</sequence>
<gene>
    <name evidence="1" type="ORF">UFOPK1726_00769</name>
</gene>
<protein>
    <submittedName>
        <fullName evidence="1">Unannotated protein</fullName>
    </submittedName>
</protein>
<dbReference type="GO" id="GO:0016799">
    <property type="term" value="F:hydrolase activity, hydrolyzing N-glycosyl compounds"/>
    <property type="evidence" value="ECO:0007669"/>
    <property type="project" value="InterPro"/>
</dbReference>
<dbReference type="Gene3D" id="3.90.245.10">
    <property type="entry name" value="Ribonucleoside hydrolase-like"/>
    <property type="match status" value="1"/>
</dbReference>
<name>A0A6J6EWC2_9ZZZZ</name>
<accession>A0A6J6EWC2</accession>
<evidence type="ECO:0000313" key="1">
    <source>
        <dbReference type="EMBL" id="CAB4579003.1"/>
    </source>
</evidence>
<dbReference type="EMBL" id="CAEZTT010000084">
    <property type="protein sequence ID" value="CAB4579003.1"/>
    <property type="molecule type" value="Genomic_DNA"/>
</dbReference>
<organism evidence="1">
    <name type="scientific">freshwater metagenome</name>
    <dbReference type="NCBI Taxonomy" id="449393"/>
    <lineage>
        <taxon>unclassified sequences</taxon>
        <taxon>metagenomes</taxon>
        <taxon>ecological metagenomes</taxon>
    </lineage>
</organism>
<dbReference type="SUPFAM" id="SSF53590">
    <property type="entry name" value="Nucleoside hydrolase"/>
    <property type="match status" value="1"/>
</dbReference>
<reference evidence="1" key="1">
    <citation type="submission" date="2020-05" db="EMBL/GenBank/DDBJ databases">
        <authorList>
            <person name="Chiriac C."/>
            <person name="Salcher M."/>
            <person name="Ghai R."/>
            <person name="Kavagutti S V."/>
        </authorList>
    </citation>
    <scope>NUCLEOTIDE SEQUENCE</scope>
</reference>
<proteinExistence type="predicted"/>
<dbReference type="InterPro" id="IPR036452">
    <property type="entry name" value="Ribo_hydro-like"/>
</dbReference>